<name>A0A211ZMA4_9PROT</name>
<organism evidence="3 4">
    <name type="scientific">Inquilinus limosus</name>
    <dbReference type="NCBI Taxonomy" id="171674"/>
    <lineage>
        <taxon>Bacteria</taxon>
        <taxon>Pseudomonadati</taxon>
        <taxon>Pseudomonadota</taxon>
        <taxon>Alphaproteobacteria</taxon>
        <taxon>Rhodospirillales</taxon>
        <taxon>Rhodospirillaceae</taxon>
        <taxon>Inquilinus</taxon>
    </lineage>
</organism>
<dbReference type="AlphaFoldDB" id="A0A211ZMA4"/>
<keyword evidence="4" id="KW-1185">Reference proteome</keyword>
<feature type="region of interest" description="Disordered" evidence="1">
    <location>
        <begin position="1"/>
        <end position="26"/>
    </location>
</feature>
<sequence length="113" mass="11768">MSGEQPPEDTLHFPAQNAPETQEEARLKSLNDSVLQLQQELRNARGEIDTLNDRLVEAAAQPARRGGLLGWVAAAVIAVLGIGGIALVGFGSRDRTAPAPAAPPAEKPVASAP</sequence>
<dbReference type="RefSeq" id="WP_218823510.1">
    <property type="nucleotide sequence ID" value="NZ_NHON01000025.1"/>
</dbReference>
<evidence type="ECO:0000313" key="4">
    <source>
        <dbReference type="Proteomes" id="UP000196655"/>
    </source>
</evidence>
<keyword evidence="2" id="KW-1133">Transmembrane helix</keyword>
<accession>A0A211ZMA4</accession>
<feature type="transmembrane region" description="Helical" evidence="2">
    <location>
        <begin position="68"/>
        <end position="90"/>
    </location>
</feature>
<protein>
    <submittedName>
        <fullName evidence="3">Uncharacterized protein</fullName>
    </submittedName>
</protein>
<gene>
    <name evidence="3" type="ORF">BWR60_14855</name>
</gene>
<dbReference type="EMBL" id="NHON01000025">
    <property type="protein sequence ID" value="OWJ66306.1"/>
    <property type="molecule type" value="Genomic_DNA"/>
</dbReference>
<reference evidence="4" key="1">
    <citation type="submission" date="2017-05" db="EMBL/GenBank/DDBJ databases">
        <authorList>
            <person name="Macchi M."/>
            <person name="Festa S."/>
            <person name="Coppotelli B.M."/>
            <person name="Morelli I.S."/>
        </authorList>
    </citation>
    <scope>NUCLEOTIDE SEQUENCE [LARGE SCALE GENOMIC DNA]</scope>
    <source>
        <strain evidence="4">I</strain>
    </source>
</reference>
<feature type="non-terminal residue" evidence="3">
    <location>
        <position position="113"/>
    </location>
</feature>
<evidence type="ECO:0000313" key="3">
    <source>
        <dbReference type="EMBL" id="OWJ66306.1"/>
    </source>
</evidence>
<dbReference type="STRING" id="1122125.GCA_000423185_01031"/>
<keyword evidence="2" id="KW-0472">Membrane</keyword>
<evidence type="ECO:0000256" key="2">
    <source>
        <dbReference type="SAM" id="Phobius"/>
    </source>
</evidence>
<evidence type="ECO:0000256" key="1">
    <source>
        <dbReference type="SAM" id="MobiDB-lite"/>
    </source>
</evidence>
<proteinExistence type="predicted"/>
<feature type="region of interest" description="Disordered" evidence="1">
    <location>
        <begin position="93"/>
        <end position="113"/>
    </location>
</feature>
<comment type="caution">
    <text evidence="3">The sequence shown here is derived from an EMBL/GenBank/DDBJ whole genome shotgun (WGS) entry which is preliminary data.</text>
</comment>
<dbReference type="Proteomes" id="UP000196655">
    <property type="component" value="Unassembled WGS sequence"/>
</dbReference>
<keyword evidence="2" id="KW-0812">Transmembrane</keyword>